<feature type="transmembrane region" description="Helical" evidence="6">
    <location>
        <begin position="89"/>
        <end position="107"/>
    </location>
</feature>
<dbReference type="PANTHER" id="PTHR30250:SF11">
    <property type="entry name" value="O-ANTIGEN TRANSPORTER-RELATED"/>
    <property type="match status" value="1"/>
</dbReference>
<accession>A0A378TE11</accession>
<sequence length="497" mass="52581">MPSFARNTLLGFSSGAMVALAGFIGNAITARLLGPDNLGVFAYVVFCVTIASIVASLGIGVVQQRFIPNLRAEGRDDEADGLTGAVTRLSLWATVIGAAVLFGYLYWPGRDAIAGPSPTTQTVVIAFALAWFVFWRMAEVYQFYLRGEQRFAELARLSAISALLKLGVIAVGAWLFGIPGALAGFIAGNLLPASRIHRLIRMRPHVTDLLRGNVFRFAAASWATGVLGGLVFGRTEILFLEHYTGIGAVGLFAAAVTVAEMAVQLPPLLLSALLPRFSEQHGLGAQEDMRRLYRTMTALIAMLIVPLCLGLAAVAPALVPLLFGADFADAVPVASVLLVAAAVSSLGVTTFYLLQSIGKTGFLLLSNGLGLIGTIALGFLLVPQFGLIGAAWSRGVVQVFVVLVETWYVTQKLKISPPYRALGLITLAAVAQAVVAYVICGEIDGAVALLVAIPAAVLTYVLALRVLSVMKVVDPGLRNRIIDKAPGRVKPVLSRLM</sequence>
<feature type="transmembrane region" description="Helical" evidence="6">
    <location>
        <begin position="119"/>
        <end position="138"/>
    </location>
</feature>
<dbReference type="Proteomes" id="UP000254978">
    <property type="component" value="Unassembled WGS sequence"/>
</dbReference>
<feature type="transmembrane region" description="Helical" evidence="6">
    <location>
        <begin position="445"/>
        <end position="467"/>
    </location>
</feature>
<dbReference type="GO" id="GO:0005886">
    <property type="term" value="C:plasma membrane"/>
    <property type="evidence" value="ECO:0007669"/>
    <property type="project" value="UniProtKB-SubCell"/>
</dbReference>
<gene>
    <name evidence="7" type="ORF">NCTC10821_02550</name>
</gene>
<protein>
    <submittedName>
        <fullName evidence="7">Membrane protein involved in the export of O-antigen and teichoic acid</fullName>
    </submittedName>
</protein>
<feature type="transmembrane region" description="Helical" evidence="6">
    <location>
        <begin position="9"/>
        <end position="28"/>
    </location>
</feature>
<feature type="transmembrane region" description="Helical" evidence="6">
    <location>
        <begin position="331"/>
        <end position="354"/>
    </location>
</feature>
<dbReference type="Pfam" id="PF13440">
    <property type="entry name" value="Polysacc_synt_3"/>
    <property type="match status" value="1"/>
</dbReference>
<feature type="transmembrane region" description="Helical" evidence="6">
    <location>
        <begin position="361"/>
        <end position="381"/>
    </location>
</feature>
<evidence type="ECO:0000256" key="5">
    <source>
        <dbReference type="ARBA" id="ARBA00023136"/>
    </source>
</evidence>
<evidence type="ECO:0000256" key="4">
    <source>
        <dbReference type="ARBA" id="ARBA00022989"/>
    </source>
</evidence>
<comment type="subcellular location">
    <subcellularLocation>
        <location evidence="1">Cell membrane</location>
        <topology evidence="1">Multi-pass membrane protein</topology>
    </subcellularLocation>
</comment>
<evidence type="ECO:0000256" key="2">
    <source>
        <dbReference type="ARBA" id="ARBA00022475"/>
    </source>
</evidence>
<feature type="transmembrane region" description="Helical" evidence="6">
    <location>
        <begin position="387"/>
        <end position="409"/>
    </location>
</feature>
<dbReference type="AlphaFoldDB" id="A0A378TE11"/>
<dbReference type="EMBL" id="UGQT01000001">
    <property type="protein sequence ID" value="STZ59028.1"/>
    <property type="molecule type" value="Genomic_DNA"/>
</dbReference>
<evidence type="ECO:0000313" key="7">
    <source>
        <dbReference type="EMBL" id="STZ59028.1"/>
    </source>
</evidence>
<keyword evidence="5 6" id="KW-0472">Membrane</keyword>
<feature type="transmembrane region" description="Helical" evidence="6">
    <location>
        <begin position="214"/>
        <end position="233"/>
    </location>
</feature>
<dbReference type="OrthoDB" id="4688147at2"/>
<evidence type="ECO:0000256" key="6">
    <source>
        <dbReference type="SAM" id="Phobius"/>
    </source>
</evidence>
<keyword evidence="8" id="KW-1185">Reference proteome</keyword>
<feature type="transmembrane region" description="Helical" evidence="6">
    <location>
        <begin position="174"/>
        <end position="193"/>
    </location>
</feature>
<feature type="transmembrane region" description="Helical" evidence="6">
    <location>
        <begin position="421"/>
        <end position="439"/>
    </location>
</feature>
<feature type="transmembrane region" description="Helical" evidence="6">
    <location>
        <begin position="40"/>
        <end position="62"/>
    </location>
</feature>
<dbReference type="RefSeq" id="WP_115278652.1">
    <property type="nucleotide sequence ID" value="NZ_AP022600.1"/>
</dbReference>
<proteinExistence type="predicted"/>
<name>A0A378TE11_9MYCO</name>
<keyword evidence="2" id="KW-1003">Cell membrane</keyword>
<dbReference type="InterPro" id="IPR050833">
    <property type="entry name" value="Poly_Biosynth_Transport"/>
</dbReference>
<reference evidence="7 8" key="1">
    <citation type="submission" date="2018-06" db="EMBL/GenBank/DDBJ databases">
        <authorList>
            <consortium name="Pathogen Informatics"/>
            <person name="Doyle S."/>
        </authorList>
    </citation>
    <scope>NUCLEOTIDE SEQUENCE [LARGE SCALE GENOMIC DNA]</scope>
    <source>
        <strain evidence="7 8">NCTC10821</strain>
    </source>
</reference>
<keyword evidence="4 6" id="KW-1133">Transmembrane helix</keyword>
<evidence type="ECO:0000256" key="3">
    <source>
        <dbReference type="ARBA" id="ARBA00022692"/>
    </source>
</evidence>
<feature type="transmembrane region" description="Helical" evidence="6">
    <location>
        <begin position="295"/>
        <end position="319"/>
    </location>
</feature>
<evidence type="ECO:0000313" key="8">
    <source>
        <dbReference type="Proteomes" id="UP000254978"/>
    </source>
</evidence>
<dbReference type="PANTHER" id="PTHR30250">
    <property type="entry name" value="PST FAMILY PREDICTED COLANIC ACID TRANSPORTER"/>
    <property type="match status" value="1"/>
</dbReference>
<keyword evidence="3 6" id="KW-0812">Transmembrane</keyword>
<evidence type="ECO:0000256" key="1">
    <source>
        <dbReference type="ARBA" id="ARBA00004651"/>
    </source>
</evidence>
<organism evidence="7 8">
    <name type="scientific">Mycolicibacterium tokaiense</name>
    <dbReference type="NCBI Taxonomy" id="39695"/>
    <lineage>
        <taxon>Bacteria</taxon>
        <taxon>Bacillati</taxon>
        <taxon>Actinomycetota</taxon>
        <taxon>Actinomycetes</taxon>
        <taxon>Mycobacteriales</taxon>
        <taxon>Mycobacteriaceae</taxon>
        <taxon>Mycolicibacterium</taxon>
    </lineage>
</organism>